<dbReference type="InterPro" id="IPR035965">
    <property type="entry name" value="PAS-like_dom_sf"/>
</dbReference>
<keyword evidence="5" id="KW-0813">Transport</keyword>
<dbReference type="EMBL" id="VPFL01000001">
    <property type="protein sequence ID" value="TXF13830.1"/>
    <property type="molecule type" value="Genomic_DNA"/>
</dbReference>
<dbReference type="AlphaFoldDB" id="A0A5C7EQQ0"/>
<evidence type="ECO:0000256" key="2">
    <source>
        <dbReference type="ARBA" id="ARBA00004236"/>
    </source>
</evidence>
<keyword evidence="14 18" id="KW-1133">Transmembrane helix</keyword>
<dbReference type="InterPro" id="IPR000014">
    <property type="entry name" value="PAS"/>
</dbReference>
<dbReference type="Proteomes" id="UP000321201">
    <property type="component" value="Unassembled WGS sequence"/>
</dbReference>
<dbReference type="SMART" id="SM00388">
    <property type="entry name" value="HisKA"/>
    <property type="match status" value="1"/>
</dbReference>
<evidence type="ECO:0000256" key="14">
    <source>
        <dbReference type="ARBA" id="ARBA00022989"/>
    </source>
</evidence>
<dbReference type="Gene3D" id="3.30.450.20">
    <property type="entry name" value="PAS domain"/>
    <property type="match status" value="1"/>
</dbReference>
<evidence type="ECO:0000256" key="9">
    <source>
        <dbReference type="ARBA" id="ARBA00022679"/>
    </source>
</evidence>
<dbReference type="NCBIfam" id="NF008235">
    <property type="entry name" value="PRK11006.1"/>
    <property type="match status" value="1"/>
</dbReference>
<comment type="caution">
    <text evidence="20">The sequence shown here is derived from an EMBL/GenBank/DDBJ whole genome shotgun (WGS) entry which is preliminary data.</text>
</comment>
<dbReference type="Gene3D" id="1.10.287.130">
    <property type="match status" value="1"/>
</dbReference>
<dbReference type="InterPro" id="IPR050351">
    <property type="entry name" value="BphY/WalK/GraS-like"/>
</dbReference>
<keyword evidence="8" id="KW-0592">Phosphate transport</keyword>
<protein>
    <recommendedName>
        <fullName evidence="4">Phosphate regulon sensor protein PhoR</fullName>
        <ecNumber evidence="3">2.7.13.3</ecNumber>
    </recommendedName>
</protein>
<evidence type="ECO:0000313" key="21">
    <source>
        <dbReference type="Proteomes" id="UP000321201"/>
    </source>
</evidence>
<keyword evidence="12 20" id="KW-0418">Kinase</keyword>
<evidence type="ECO:0000256" key="15">
    <source>
        <dbReference type="ARBA" id="ARBA00023012"/>
    </source>
</evidence>
<evidence type="ECO:0000256" key="16">
    <source>
        <dbReference type="ARBA" id="ARBA00023136"/>
    </source>
</evidence>
<evidence type="ECO:0000256" key="5">
    <source>
        <dbReference type="ARBA" id="ARBA00022448"/>
    </source>
</evidence>
<dbReference type="InterPro" id="IPR003594">
    <property type="entry name" value="HATPase_dom"/>
</dbReference>
<evidence type="ECO:0000313" key="20">
    <source>
        <dbReference type="EMBL" id="TXF13830.1"/>
    </source>
</evidence>
<dbReference type="GO" id="GO:0004721">
    <property type="term" value="F:phosphoprotein phosphatase activity"/>
    <property type="evidence" value="ECO:0007669"/>
    <property type="project" value="InterPro"/>
</dbReference>
<comment type="function">
    <text evidence="17">Member of the two-component regulatory system PhoR/PhoB involved in the phosphate regulon genes expression. PhoR may function as a membrane-associated protein kinase that phosphorylates PhoB in response to environmental signals.</text>
</comment>
<evidence type="ECO:0000259" key="19">
    <source>
        <dbReference type="PROSITE" id="PS50109"/>
    </source>
</evidence>
<dbReference type="GO" id="GO:0000155">
    <property type="term" value="F:phosphorelay sensor kinase activity"/>
    <property type="evidence" value="ECO:0007669"/>
    <property type="project" value="InterPro"/>
</dbReference>
<dbReference type="InParanoid" id="A0A5C7EQQ0"/>
<evidence type="ECO:0000256" key="1">
    <source>
        <dbReference type="ARBA" id="ARBA00000085"/>
    </source>
</evidence>
<gene>
    <name evidence="20" type="primary">phoR</name>
    <name evidence="20" type="ORF">FR698_01330</name>
</gene>
<dbReference type="InterPro" id="IPR005467">
    <property type="entry name" value="His_kinase_dom"/>
</dbReference>
<name>A0A5C7EQQ0_9PROT</name>
<dbReference type="SUPFAM" id="SSF55874">
    <property type="entry name" value="ATPase domain of HSP90 chaperone/DNA topoisomerase II/histidine kinase"/>
    <property type="match status" value="1"/>
</dbReference>
<keyword evidence="9" id="KW-0808">Transferase</keyword>
<dbReference type="FunFam" id="1.10.287.130:FF:000001">
    <property type="entry name" value="Two-component sensor histidine kinase"/>
    <property type="match status" value="1"/>
</dbReference>
<dbReference type="InterPro" id="IPR004358">
    <property type="entry name" value="Sig_transdc_His_kin-like_C"/>
</dbReference>
<evidence type="ECO:0000256" key="6">
    <source>
        <dbReference type="ARBA" id="ARBA00022475"/>
    </source>
</evidence>
<keyword evidence="7" id="KW-0597">Phosphoprotein</keyword>
<dbReference type="FunFam" id="3.30.565.10:FF:000032">
    <property type="entry name" value="Phosphate regulon sensor histidine kinase PhoR"/>
    <property type="match status" value="1"/>
</dbReference>
<evidence type="ECO:0000256" key="3">
    <source>
        <dbReference type="ARBA" id="ARBA00012438"/>
    </source>
</evidence>
<sequence>MLAGPALAAGVSLIAWVVWDRAAALIVFSALVLALLLHNLRNLAALYRWLQRPDPQRIPSTTGIWDALFAMLYRLTRAQTRSQQELAVALRRFQEAATVFPDGIVILDHQDRIQWCNPTAEQHFGIDSRLDMGQQITNLVRHPRFVEYLDAQNYREPLVIRLERELPLMASIQLIPYGDTEKLLISRDITSLERAETMRRDFVANVSHELRTPLTVVGGFLETLADSPEMEPEMLRRSLELMRQQTQRMQRLVEDLLALSQLENAQHPLREEKVDVPELVRLLHYEAQSLSGGRHRIGLEIETEDWLLGSPDELRSAFSNLISNAIRYTPEGGRIDLRWRKEGGQLVFSVQDTGIGIEAHHLPRLTERFYRVDRSRSRETGGTGLGLAIVKHVLSRHQGVLEIESEPGKGSRFSARFPESRCIQPEQAPAMVGRAGSGTA</sequence>
<dbReference type="SUPFAM" id="SSF55785">
    <property type="entry name" value="PYP-like sensor domain (PAS domain)"/>
    <property type="match status" value="1"/>
</dbReference>
<accession>A0A5C7EQQ0</accession>
<proteinExistence type="predicted"/>
<dbReference type="GO" id="GO:0006817">
    <property type="term" value="P:phosphate ion transport"/>
    <property type="evidence" value="ECO:0007669"/>
    <property type="project" value="UniProtKB-KW"/>
</dbReference>
<dbReference type="FunCoup" id="A0A5C7EQQ0">
    <property type="interactions" value="614"/>
</dbReference>
<keyword evidence="16 18" id="KW-0472">Membrane</keyword>
<comment type="subcellular location">
    <subcellularLocation>
        <location evidence="2">Cell membrane</location>
    </subcellularLocation>
</comment>
<dbReference type="OrthoDB" id="5288098at2"/>
<dbReference type="NCBIfam" id="TIGR02966">
    <property type="entry name" value="phoR_proteo"/>
    <property type="match status" value="1"/>
</dbReference>
<keyword evidence="13" id="KW-0067">ATP-binding</keyword>
<dbReference type="InterPro" id="IPR036097">
    <property type="entry name" value="HisK_dim/P_sf"/>
</dbReference>
<keyword evidence="15" id="KW-0902">Two-component regulatory system</keyword>
<evidence type="ECO:0000256" key="4">
    <source>
        <dbReference type="ARBA" id="ARBA00019665"/>
    </source>
</evidence>
<dbReference type="Gene3D" id="3.30.565.10">
    <property type="entry name" value="Histidine kinase-like ATPase, C-terminal domain"/>
    <property type="match status" value="1"/>
</dbReference>
<dbReference type="SMART" id="SM00091">
    <property type="entry name" value="PAS"/>
    <property type="match status" value="1"/>
</dbReference>
<keyword evidence="11" id="KW-0547">Nucleotide-binding</keyword>
<evidence type="ECO:0000256" key="13">
    <source>
        <dbReference type="ARBA" id="ARBA00022840"/>
    </source>
</evidence>
<dbReference type="GO" id="GO:0005524">
    <property type="term" value="F:ATP binding"/>
    <property type="evidence" value="ECO:0007669"/>
    <property type="project" value="UniProtKB-KW"/>
</dbReference>
<evidence type="ECO:0000256" key="11">
    <source>
        <dbReference type="ARBA" id="ARBA00022741"/>
    </source>
</evidence>
<evidence type="ECO:0000256" key="8">
    <source>
        <dbReference type="ARBA" id="ARBA00022592"/>
    </source>
</evidence>
<dbReference type="SUPFAM" id="SSF47384">
    <property type="entry name" value="Homodimeric domain of signal transducing histidine kinase"/>
    <property type="match status" value="1"/>
</dbReference>
<evidence type="ECO:0000256" key="17">
    <source>
        <dbReference type="ARBA" id="ARBA00025207"/>
    </source>
</evidence>
<comment type="catalytic activity">
    <reaction evidence="1">
        <text>ATP + protein L-histidine = ADP + protein N-phospho-L-histidine.</text>
        <dbReference type="EC" id="2.7.13.3"/>
    </reaction>
</comment>
<evidence type="ECO:0000256" key="18">
    <source>
        <dbReference type="SAM" id="Phobius"/>
    </source>
</evidence>
<dbReference type="CDD" id="cd00082">
    <property type="entry name" value="HisKA"/>
    <property type="match status" value="1"/>
</dbReference>
<dbReference type="GO" id="GO:0016036">
    <property type="term" value="P:cellular response to phosphate starvation"/>
    <property type="evidence" value="ECO:0007669"/>
    <property type="project" value="TreeGrafter"/>
</dbReference>
<dbReference type="InterPro" id="IPR003661">
    <property type="entry name" value="HisK_dim/P_dom"/>
</dbReference>
<dbReference type="EC" id="2.7.13.3" evidence="3"/>
<dbReference type="CDD" id="cd00130">
    <property type="entry name" value="PAS"/>
    <property type="match status" value="1"/>
</dbReference>
<feature type="domain" description="Histidine kinase" evidence="19">
    <location>
        <begin position="205"/>
        <end position="421"/>
    </location>
</feature>
<dbReference type="PROSITE" id="PS50109">
    <property type="entry name" value="HIS_KIN"/>
    <property type="match status" value="1"/>
</dbReference>
<dbReference type="PRINTS" id="PR00344">
    <property type="entry name" value="BCTRLSENSOR"/>
</dbReference>
<organism evidence="20 21">
    <name type="scientific">Pelomicrobium methylotrophicum</name>
    <dbReference type="NCBI Taxonomy" id="2602750"/>
    <lineage>
        <taxon>Bacteria</taxon>
        <taxon>Pseudomonadati</taxon>
        <taxon>Pseudomonadota</taxon>
        <taxon>Hydrogenophilia</taxon>
        <taxon>Hydrogenophilia incertae sedis</taxon>
        <taxon>Pelomicrobium</taxon>
    </lineage>
</organism>
<feature type="transmembrane region" description="Helical" evidence="18">
    <location>
        <begin position="6"/>
        <end position="37"/>
    </location>
</feature>
<dbReference type="InterPro" id="IPR021766">
    <property type="entry name" value="PhoR_N"/>
</dbReference>
<dbReference type="Pfam" id="PF02518">
    <property type="entry name" value="HATPase_c"/>
    <property type="match status" value="1"/>
</dbReference>
<dbReference type="Pfam" id="PF13188">
    <property type="entry name" value="PAS_8"/>
    <property type="match status" value="1"/>
</dbReference>
<dbReference type="PANTHER" id="PTHR45453">
    <property type="entry name" value="PHOSPHATE REGULON SENSOR PROTEIN PHOR"/>
    <property type="match status" value="1"/>
</dbReference>
<evidence type="ECO:0000256" key="12">
    <source>
        <dbReference type="ARBA" id="ARBA00022777"/>
    </source>
</evidence>
<dbReference type="SMART" id="SM00387">
    <property type="entry name" value="HATPase_c"/>
    <property type="match status" value="1"/>
</dbReference>
<dbReference type="InterPro" id="IPR036890">
    <property type="entry name" value="HATPase_C_sf"/>
</dbReference>
<keyword evidence="6" id="KW-1003">Cell membrane</keyword>
<reference evidence="20 21" key="1">
    <citation type="submission" date="2019-08" db="EMBL/GenBank/DDBJ databases">
        <title>Pelomicrobium methylotrophicum gen. nov., sp. nov. a moderately thermophilic, facultatively anaerobic, lithoautotrophic and methylotrophic bacterium isolated from a terrestrial mud volcano.</title>
        <authorList>
            <person name="Slobodkina G.B."/>
            <person name="Merkel A.Y."/>
            <person name="Slobodkin A.I."/>
        </authorList>
    </citation>
    <scope>NUCLEOTIDE SEQUENCE [LARGE SCALE GENOMIC DNA]</scope>
    <source>
        <strain evidence="20 21">SM250</strain>
    </source>
</reference>
<evidence type="ECO:0000256" key="7">
    <source>
        <dbReference type="ARBA" id="ARBA00022553"/>
    </source>
</evidence>
<dbReference type="InterPro" id="IPR014310">
    <property type="entry name" value="Sig_transdc_His_kinase_PhoR"/>
</dbReference>
<dbReference type="Pfam" id="PF11808">
    <property type="entry name" value="PhoR"/>
    <property type="match status" value="1"/>
</dbReference>
<keyword evidence="10 18" id="KW-0812">Transmembrane</keyword>
<dbReference type="GO" id="GO:0005886">
    <property type="term" value="C:plasma membrane"/>
    <property type="evidence" value="ECO:0007669"/>
    <property type="project" value="UniProtKB-SubCell"/>
</dbReference>
<dbReference type="PANTHER" id="PTHR45453:SF1">
    <property type="entry name" value="PHOSPHATE REGULON SENSOR PROTEIN PHOR"/>
    <property type="match status" value="1"/>
</dbReference>
<evidence type="ECO:0000256" key="10">
    <source>
        <dbReference type="ARBA" id="ARBA00022692"/>
    </source>
</evidence>
<dbReference type="Pfam" id="PF00512">
    <property type="entry name" value="HisKA"/>
    <property type="match status" value="1"/>
</dbReference>
<keyword evidence="21" id="KW-1185">Reference proteome</keyword>